<keyword evidence="2" id="KW-0732">Signal</keyword>
<dbReference type="SUPFAM" id="SSF58113">
    <property type="entry name" value="Apolipoprotein A-I"/>
    <property type="match status" value="1"/>
</dbReference>
<name>A0A6A6K533_HEVBR</name>
<evidence type="ECO:0000313" key="4">
    <source>
        <dbReference type="Proteomes" id="UP000467840"/>
    </source>
</evidence>
<accession>A0A6A6K533</accession>
<feature type="chain" id="PRO_5025359636" evidence="2">
    <location>
        <begin position="20"/>
        <end position="453"/>
    </location>
</feature>
<keyword evidence="4" id="KW-1185">Reference proteome</keyword>
<dbReference type="PANTHER" id="PTHR34360">
    <property type="entry name" value="OS08G0519400 PROTEIN"/>
    <property type="match status" value="1"/>
</dbReference>
<evidence type="ECO:0000256" key="1">
    <source>
        <dbReference type="SAM" id="Coils"/>
    </source>
</evidence>
<sequence length="453" mass="51540">MAIASKLLVFSLFFALVFSAVRPDVSIEADAQVLGSDAGDSSYLKIELDQLKSKIHDLESRIDEKTQELKGKDDLIAQKERIIQEKSDSIVSLKNEISSLQKREKLDTAEQVGKAHARASELEKQVDKLKKELETQQKQKDALEAKASEAEKKIGELNLKLENLQKVSDEQKSKLRKTERALKVAEEEMMKAKFEASSKTQQLSEVHGAWLPPWLAVQLVHCQSLVQTHWNEHGKPAMELVIQKALEKKADVEKWAKPHMETIKTKWVPAVKEQWLLMATLVEPHVQSLTAKTFEAYEVSKTTITPHIIKVQEFVDPYFQEAKKFSKPYIDQVATMTKPHVDKVRVVLKPYTKQAVHAYGKFLESATTYHHQVCFVLFTPEKGLCLVGVTSSFCPEFVQLFAAKRQRDILETLTLVTLVVRLNGGIRTSRVPRGCLLVLFFWEIFVDAHFHSL</sequence>
<feature type="signal peptide" evidence="2">
    <location>
        <begin position="1"/>
        <end position="19"/>
    </location>
</feature>
<comment type="caution">
    <text evidence="3">The sequence shown here is derived from an EMBL/GenBank/DDBJ whole genome shotgun (WGS) entry which is preliminary data.</text>
</comment>
<dbReference type="Proteomes" id="UP000467840">
    <property type="component" value="Chromosome 12"/>
</dbReference>
<organism evidence="3 4">
    <name type="scientific">Hevea brasiliensis</name>
    <name type="common">Para rubber tree</name>
    <name type="synonym">Siphonia brasiliensis</name>
    <dbReference type="NCBI Taxonomy" id="3981"/>
    <lineage>
        <taxon>Eukaryota</taxon>
        <taxon>Viridiplantae</taxon>
        <taxon>Streptophyta</taxon>
        <taxon>Embryophyta</taxon>
        <taxon>Tracheophyta</taxon>
        <taxon>Spermatophyta</taxon>
        <taxon>Magnoliopsida</taxon>
        <taxon>eudicotyledons</taxon>
        <taxon>Gunneridae</taxon>
        <taxon>Pentapetalae</taxon>
        <taxon>rosids</taxon>
        <taxon>fabids</taxon>
        <taxon>Malpighiales</taxon>
        <taxon>Euphorbiaceae</taxon>
        <taxon>Crotonoideae</taxon>
        <taxon>Micrandreae</taxon>
        <taxon>Hevea</taxon>
    </lineage>
</organism>
<dbReference type="Gene3D" id="1.10.287.1490">
    <property type="match status" value="1"/>
</dbReference>
<keyword evidence="1" id="KW-0175">Coiled coil</keyword>
<evidence type="ECO:0000256" key="2">
    <source>
        <dbReference type="SAM" id="SignalP"/>
    </source>
</evidence>
<reference evidence="3 4" key="1">
    <citation type="journal article" date="2020" name="Mol. Plant">
        <title>The Chromosome-Based Rubber Tree Genome Provides New Insights into Spurge Genome Evolution and Rubber Biosynthesis.</title>
        <authorList>
            <person name="Liu J."/>
            <person name="Shi C."/>
            <person name="Shi C.C."/>
            <person name="Li W."/>
            <person name="Zhang Q.J."/>
            <person name="Zhang Y."/>
            <person name="Li K."/>
            <person name="Lu H.F."/>
            <person name="Shi C."/>
            <person name="Zhu S.T."/>
            <person name="Xiao Z.Y."/>
            <person name="Nan H."/>
            <person name="Yue Y."/>
            <person name="Zhu X.G."/>
            <person name="Wu Y."/>
            <person name="Hong X.N."/>
            <person name="Fan G.Y."/>
            <person name="Tong Y."/>
            <person name="Zhang D."/>
            <person name="Mao C.L."/>
            <person name="Liu Y.L."/>
            <person name="Hao S.J."/>
            <person name="Liu W.Q."/>
            <person name="Lv M.Q."/>
            <person name="Zhang H.B."/>
            <person name="Liu Y."/>
            <person name="Hu-Tang G.R."/>
            <person name="Wang J.P."/>
            <person name="Wang J.H."/>
            <person name="Sun Y.H."/>
            <person name="Ni S.B."/>
            <person name="Chen W.B."/>
            <person name="Zhang X.C."/>
            <person name="Jiao Y.N."/>
            <person name="Eichler E.E."/>
            <person name="Li G.H."/>
            <person name="Liu X."/>
            <person name="Gao L.Z."/>
        </authorList>
    </citation>
    <scope>NUCLEOTIDE SEQUENCE [LARGE SCALE GENOMIC DNA]</scope>
    <source>
        <strain evidence="4">cv. GT1</strain>
        <tissue evidence="3">Leaf</tissue>
    </source>
</reference>
<dbReference type="PANTHER" id="PTHR34360:SF1">
    <property type="entry name" value="OS08G0519400 PROTEIN"/>
    <property type="match status" value="1"/>
</dbReference>
<protein>
    <submittedName>
        <fullName evidence="3">Uncharacterized protein</fullName>
    </submittedName>
</protein>
<dbReference type="SUPFAM" id="SSF57997">
    <property type="entry name" value="Tropomyosin"/>
    <property type="match status" value="1"/>
</dbReference>
<gene>
    <name evidence="3" type="ORF">GH714_011885</name>
</gene>
<dbReference type="AlphaFoldDB" id="A0A6A6K533"/>
<evidence type="ECO:0000313" key="3">
    <source>
        <dbReference type="EMBL" id="KAF2283535.1"/>
    </source>
</evidence>
<dbReference type="EMBL" id="JAAGAX010000018">
    <property type="protein sequence ID" value="KAF2283535.1"/>
    <property type="molecule type" value="Genomic_DNA"/>
</dbReference>
<feature type="coiled-coil region" evidence="1">
    <location>
        <begin position="41"/>
        <end position="195"/>
    </location>
</feature>
<proteinExistence type="predicted"/>